<name>A0ABT9VQZ9_9BACI</name>
<evidence type="ECO:0000256" key="14">
    <source>
        <dbReference type="ARBA" id="ARBA00025228"/>
    </source>
</evidence>
<evidence type="ECO:0000256" key="19">
    <source>
        <dbReference type="HAMAP-Rule" id="MF_00719"/>
    </source>
</evidence>
<evidence type="ECO:0000256" key="12">
    <source>
        <dbReference type="ARBA" id="ARBA00022989"/>
    </source>
</evidence>
<feature type="transmembrane region" description="Helical" evidence="19">
    <location>
        <begin position="147"/>
        <end position="168"/>
    </location>
</feature>
<evidence type="ECO:0000256" key="13">
    <source>
        <dbReference type="ARBA" id="ARBA00023136"/>
    </source>
</evidence>
<evidence type="ECO:0000313" key="20">
    <source>
        <dbReference type="EMBL" id="MDQ0163095.1"/>
    </source>
</evidence>
<keyword evidence="21" id="KW-1185">Reference proteome</keyword>
<evidence type="ECO:0000256" key="8">
    <source>
        <dbReference type="ARBA" id="ARBA00022573"/>
    </source>
</evidence>
<reference evidence="20 21" key="1">
    <citation type="submission" date="2023-07" db="EMBL/GenBank/DDBJ databases">
        <title>Genomic Encyclopedia of Type Strains, Phase IV (KMG-IV): sequencing the most valuable type-strain genomes for metagenomic binning, comparative biology and taxonomic classification.</title>
        <authorList>
            <person name="Goeker M."/>
        </authorList>
    </citation>
    <scope>NUCLEOTIDE SEQUENCE [LARGE SCALE GENOMIC DNA]</scope>
    <source>
        <strain evidence="20 21">DSM 19092</strain>
    </source>
</reference>
<comment type="catalytic activity">
    <reaction evidence="17 19">
        <text>alpha-ribazole + adenosylcob(III)inamide-GDP = adenosylcob(III)alamin + GMP + H(+)</text>
        <dbReference type="Rhea" id="RHEA:16049"/>
        <dbReference type="ChEBI" id="CHEBI:10329"/>
        <dbReference type="ChEBI" id="CHEBI:15378"/>
        <dbReference type="ChEBI" id="CHEBI:18408"/>
        <dbReference type="ChEBI" id="CHEBI:58115"/>
        <dbReference type="ChEBI" id="CHEBI:60487"/>
        <dbReference type="EC" id="2.7.8.26"/>
    </reaction>
</comment>
<dbReference type="Pfam" id="PF02654">
    <property type="entry name" value="CobS"/>
    <property type="match status" value="1"/>
</dbReference>
<evidence type="ECO:0000256" key="15">
    <source>
        <dbReference type="ARBA" id="ARBA00032605"/>
    </source>
</evidence>
<dbReference type="PANTHER" id="PTHR34148:SF1">
    <property type="entry name" value="ADENOSYLCOBINAMIDE-GDP RIBAZOLETRANSFERASE"/>
    <property type="match status" value="1"/>
</dbReference>
<organism evidence="20 21">
    <name type="scientific">Aeribacillus alveayuensis</name>
    <dbReference type="NCBI Taxonomy" id="279215"/>
    <lineage>
        <taxon>Bacteria</taxon>
        <taxon>Bacillati</taxon>
        <taxon>Bacillota</taxon>
        <taxon>Bacilli</taxon>
        <taxon>Bacillales</taxon>
        <taxon>Bacillaceae</taxon>
        <taxon>Aeribacillus</taxon>
    </lineage>
</organism>
<evidence type="ECO:0000256" key="9">
    <source>
        <dbReference type="ARBA" id="ARBA00022679"/>
    </source>
</evidence>
<feature type="transmembrane region" description="Helical" evidence="19">
    <location>
        <begin position="66"/>
        <end position="87"/>
    </location>
</feature>
<protein>
    <recommendedName>
        <fullName evidence="6 19">Adenosylcobinamide-GDP ribazoletransferase</fullName>
        <ecNumber evidence="5 19">2.7.8.26</ecNumber>
    </recommendedName>
    <alternativeName>
        <fullName evidence="16 19">Cobalamin synthase</fullName>
    </alternativeName>
    <alternativeName>
        <fullName evidence="15 19">Cobalamin-5'-phosphate synthase</fullName>
    </alternativeName>
</protein>
<keyword evidence="13 19" id="KW-0472">Membrane</keyword>
<evidence type="ECO:0000256" key="6">
    <source>
        <dbReference type="ARBA" id="ARBA00015850"/>
    </source>
</evidence>
<proteinExistence type="inferred from homology"/>
<evidence type="ECO:0000256" key="4">
    <source>
        <dbReference type="ARBA" id="ARBA00010561"/>
    </source>
</evidence>
<evidence type="ECO:0000256" key="11">
    <source>
        <dbReference type="ARBA" id="ARBA00022842"/>
    </source>
</evidence>
<comment type="catalytic activity">
    <reaction evidence="18 19">
        <text>alpha-ribazole 5'-phosphate + adenosylcob(III)inamide-GDP = adenosylcob(III)alamin 5'-phosphate + GMP + H(+)</text>
        <dbReference type="Rhea" id="RHEA:23560"/>
        <dbReference type="ChEBI" id="CHEBI:15378"/>
        <dbReference type="ChEBI" id="CHEBI:57918"/>
        <dbReference type="ChEBI" id="CHEBI:58115"/>
        <dbReference type="ChEBI" id="CHEBI:60487"/>
        <dbReference type="ChEBI" id="CHEBI:60493"/>
        <dbReference type="EC" id="2.7.8.26"/>
    </reaction>
</comment>
<comment type="caution">
    <text evidence="20">The sequence shown here is derived from an EMBL/GenBank/DDBJ whole genome shotgun (WGS) entry which is preliminary data.</text>
</comment>
<keyword evidence="12 19" id="KW-1133">Transmembrane helix</keyword>
<feature type="transmembrane region" description="Helical" evidence="19">
    <location>
        <begin position="36"/>
        <end position="60"/>
    </location>
</feature>
<keyword evidence="11 19" id="KW-0460">Magnesium</keyword>
<dbReference type="EMBL" id="JAUSTR010000010">
    <property type="protein sequence ID" value="MDQ0163095.1"/>
    <property type="molecule type" value="Genomic_DNA"/>
</dbReference>
<dbReference type="RefSeq" id="WP_044747557.1">
    <property type="nucleotide sequence ID" value="NZ_JAUSTR010000010.1"/>
</dbReference>
<evidence type="ECO:0000256" key="18">
    <source>
        <dbReference type="ARBA" id="ARBA00049504"/>
    </source>
</evidence>
<evidence type="ECO:0000256" key="7">
    <source>
        <dbReference type="ARBA" id="ARBA00022475"/>
    </source>
</evidence>
<keyword evidence="10 19" id="KW-0812">Transmembrane</keyword>
<sequence>MAWLKAIVDGFLLSIQFFSVIPIRKEISIDKKRLKNAILTFPLLGAAIGISASLFLWVFYSFTPLSQFAISILFFFYFIFITGGIHLDGWTDTSDAYFSYRDQTRRLEIMKDPRVGTFGVLSLLSLLMFRFLFIFEFVQSLSGKDYFVIAIIPIFSRILMGTLLIYGPGMAKKEGLGFFFSEALSKKDGWIYFLYVIILLVSSIFIAKEVAFIISVFLFVFIILYYFATFTFKHAFGGLTGDTLGASIEGTETMLWLIVWLLHSYAMV</sequence>
<dbReference type="EC" id="2.7.8.26" evidence="5 19"/>
<evidence type="ECO:0000256" key="1">
    <source>
        <dbReference type="ARBA" id="ARBA00001946"/>
    </source>
</evidence>
<evidence type="ECO:0000313" key="21">
    <source>
        <dbReference type="Proteomes" id="UP001225646"/>
    </source>
</evidence>
<dbReference type="Proteomes" id="UP001225646">
    <property type="component" value="Unassembled WGS sequence"/>
</dbReference>
<comment type="cofactor">
    <cofactor evidence="1 19">
        <name>Mg(2+)</name>
        <dbReference type="ChEBI" id="CHEBI:18420"/>
    </cofactor>
</comment>
<feature type="transmembrane region" description="Helical" evidence="19">
    <location>
        <begin position="212"/>
        <end position="232"/>
    </location>
</feature>
<comment type="pathway">
    <text evidence="3 19">Cofactor biosynthesis; adenosylcobalamin biosynthesis; adenosylcobalamin from cob(II)yrinate a,c-diamide: step 7/7.</text>
</comment>
<evidence type="ECO:0000256" key="17">
    <source>
        <dbReference type="ARBA" id="ARBA00048623"/>
    </source>
</evidence>
<comment type="similarity">
    <text evidence="4 19">Belongs to the CobS family.</text>
</comment>
<keyword evidence="9 19" id="KW-0808">Transferase</keyword>
<dbReference type="NCBIfam" id="TIGR00317">
    <property type="entry name" value="cobS"/>
    <property type="match status" value="1"/>
</dbReference>
<comment type="function">
    <text evidence="14 19">Joins adenosylcobinamide-GDP and alpha-ribazole to generate adenosylcobalamin (Ado-cobalamin). Also synthesizes adenosylcobalamin 5'-phosphate from adenosylcobinamide-GDP and alpha-ribazole 5'-phosphate.</text>
</comment>
<feature type="transmembrane region" description="Helical" evidence="19">
    <location>
        <begin position="115"/>
        <end position="135"/>
    </location>
</feature>
<feature type="transmembrane region" description="Helical" evidence="19">
    <location>
        <begin position="189"/>
        <end position="206"/>
    </location>
</feature>
<dbReference type="PANTHER" id="PTHR34148">
    <property type="entry name" value="ADENOSYLCOBINAMIDE-GDP RIBAZOLETRANSFERASE"/>
    <property type="match status" value="1"/>
</dbReference>
<dbReference type="InterPro" id="IPR003805">
    <property type="entry name" value="CobS"/>
</dbReference>
<dbReference type="GO" id="GO:0051073">
    <property type="term" value="F:adenosylcobinamide-GDP ribazoletransferase activity"/>
    <property type="evidence" value="ECO:0007669"/>
    <property type="project" value="UniProtKB-EC"/>
</dbReference>
<accession>A0ABT9VQZ9</accession>
<evidence type="ECO:0000256" key="5">
    <source>
        <dbReference type="ARBA" id="ARBA00013200"/>
    </source>
</evidence>
<comment type="subcellular location">
    <subcellularLocation>
        <location evidence="2 19">Cell membrane</location>
        <topology evidence="2 19">Multi-pass membrane protein</topology>
    </subcellularLocation>
</comment>
<keyword evidence="8 19" id="KW-0169">Cobalamin biosynthesis</keyword>
<evidence type="ECO:0000256" key="3">
    <source>
        <dbReference type="ARBA" id="ARBA00004663"/>
    </source>
</evidence>
<keyword evidence="7 19" id="KW-1003">Cell membrane</keyword>
<evidence type="ECO:0000256" key="2">
    <source>
        <dbReference type="ARBA" id="ARBA00004651"/>
    </source>
</evidence>
<dbReference type="HAMAP" id="MF_00719">
    <property type="entry name" value="CobS"/>
    <property type="match status" value="1"/>
</dbReference>
<evidence type="ECO:0000256" key="10">
    <source>
        <dbReference type="ARBA" id="ARBA00022692"/>
    </source>
</evidence>
<evidence type="ECO:0000256" key="16">
    <source>
        <dbReference type="ARBA" id="ARBA00032853"/>
    </source>
</evidence>
<gene>
    <name evidence="19" type="primary">cobS</name>
    <name evidence="20" type="ORF">J2S06_002173</name>
</gene>